<accession>A0A6J7BIQ8</accession>
<organism evidence="2">
    <name type="scientific">freshwater metagenome</name>
    <dbReference type="NCBI Taxonomy" id="449393"/>
    <lineage>
        <taxon>unclassified sequences</taxon>
        <taxon>metagenomes</taxon>
        <taxon>ecological metagenomes</taxon>
    </lineage>
</organism>
<name>A0A6J7BIQ8_9ZZZZ</name>
<feature type="region of interest" description="Disordered" evidence="1">
    <location>
        <begin position="1"/>
        <end position="22"/>
    </location>
</feature>
<protein>
    <submittedName>
        <fullName evidence="2">Unannotated protein</fullName>
    </submittedName>
</protein>
<feature type="compositionally biased region" description="Basic residues" evidence="1">
    <location>
        <begin position="7"/>
        <end position="19"/>
    </location>
</feature>
<proteinExistence type="predicted"/>
<sequence length="143" mass="15885">MSTLRPTARRRPTPRRKSNGRGTGRVMALAVVLFLLALTLAPPTQRYFAQRAQISALQAQVDSNTEALKQAAADLQKWQDPQYVKSQARERLHFILPGERQYIVTTPDEASNPQATTAVSKDLPAGLPWYKRLISSITETGAQ</sequence>
<dbReference type="Pfam" id="PF04977">
    <property type="entry name" value="DivIC"/>
    <property type="match status" value="1"/>
</dbReference>
<dbReference type="InterPro" id="IPR007060">
    <property type="entry name" value="FtsL/DivIC"/>
</dbReference>
<dbReference type="EMBL" id="CAFAZX010000114">
    <property type="protein sequence ID" value="CAB4845442.1"/>
    <property type="molecule type" value="Genomic_DNA"/>
</dbReference>
<reference evidence="2" key="1">
    <citation type="submission" date="2020-05" db="EMBL/GenBank/DDBJ databases">
        <authorList>
            <person name="Chiriac C."/>
            <person name="Salcher M."/>
            <person name="Ghai R."/>
            <person name="Kavagutti S V."/>
        </authorList>
    </citation>
    <scope>NUCLEOTIDE SEQUENCE</scope>
</reference>
<evidence type="ECO:0000313" key="2">
    <source>
        <dbReference type="EMBL" id="CAB4845442.1"/>
    </source>
</evidence>
<dbReference type="AlphaFoldDB" id="A0A6J7BIQ8"/>
<evidence type="ECO:0000256" key="1">
    <source>
        <dbReference type="SAM" id="MobiDB-lite"/>
    </source>
</evidence>
<gene>
    <name evidence="2" type="ORF">UFOPK3241_01383</name>
</gene>